<name>A0A813FLA6_POLGL</name>
<proteinExistence type="predicted"/>
<feature type="transmembrane region" description="Helical" evidence="1">
    <location>
        <begin position="12"/>
        <end position="31"/>
    </location>
</feature>
<evidence type="ECO:0000256" key="1">
    <source>
        <dbReference type="SAM" id="Phobius"/>
    </source>
</evidence>
<dbReference type="AlphaFoldDB" id="A0A813FLA6"/>
<feature type="non-terminal residue" evidence="3">
    <location>
        <position position="193"/>
    </location>
</feature>
<accession>A0A813FLA6</accession>
<dbReference type="Proteomes" id="UP000654075">
    <property type="component" value="Unassembled WGS sequence"/>
</dbReference>
<feature type="transmembrane region" description="Helical" evidence="1">
    <location>
        <begin position="133"/>
        <end position="152"/>
    </location>
</feature>
<feature type="domain" description="Sugar phosphate transporter" evidence="2">
    <location>
        <begin position="6"/>
        <end position="75"/>
    </location>
</feature>
<keyword evidence="1" id="KW-1133">Transmembrane helix</keyword>
<protein>
    <recommendedName>
        <fullName evidence="2">Sugar phosphate transporter domain-containing protein</fullName>
    </recommendedName>
</protein>
<dbReference type="InterPro" id="IPR004853">
    <property type="entry name" value="Sugar_P_trans_dom"/>
</dbReference>
<dbReference type="OrthoDB" id="6418713at2759"/>
<evidence type="ECO:0000313" key="4">
    <source>
        <dbReference type="Proteomes" id="UP000654075"/>
    </source>
</evidence>
<keyword evidence="1" id="KW-0472">Membrane</keyword>
<feature type="transmembrane region" description="Helical" evidence="1">
    <location>
        <begin position="43"/>
        <end position="69"/>
    </location>
</feature>
<comment type="caution">
    <text evidence="3">The sequence shown here is derived from an EMBL/GenBank/DDBJ whole genome shotgun (WGS) entry which is preliminary data.</text>
</comment>
<evidence type="ECO:0000313" key="3">
    <source>
        <dbReference type="EMBL" id="CAE8611156.1"/>
    </source>
</evidence>
<keyword evidence="4" id="KW-1185">Reference proteome</keyword>
<dbReference type="EMBL" id="CAJNNV010024936">
    <property type="protein sequence ID" value="CAE8611156.1"/>
    <property type="molecule type" value="Genomic_DNA"/>
</dbReference>
<organism evidence="3 4">
    <name type="scientific">Polarella glacialis</name>
    <name type="common">Dinoflagellate</name>
    <dbReference type="NCBI Taxonomy" id="89957"/>
    <lineage>
        <taxon>Eukaryota</taxon>
        <taxon>Sar</taxon>
        <taxon>Alveolata</taxon>
        <taxon>Dinophyceae</taxon>
        <taxon>Suessiales</taxon>
        <taxon>Suessiaceae</taxon>
        <taxon>Polarella</taxon>
    </lineage>
</organism>
<evidence type="ECO:0000259" key="2">
    <source>
        <dbReference type="Pfam" id="PF03151"/>
    </source>
</evidence>
<keyword evidence="1" id="KW-0812">Transmembrane</keyword>
<sequence length="193" mass="20492">ASALCLLGLDGAVYYLQSALAFRIMSCYSPVTVSVLNTAKRALIICLSSLFFGNVITPVAQLGTAVTLAGSGLYSLMKSSPARGLTSADAFASSSPVTVRALGADQDHSRWPKKPSLHRRRFCFAGASRSPPIYAMLCAALFCSISAGRAAGFGPQQRHGRSIAMAAHTMEDCNLPPWGFGWKGPCTRWTTRA</sequence>
<reference evidence="3" key="1">
    <citation type="submission" date="2021-02" db="EMBL/GenBank/DDBJ databases">
        <authorList>
            <person name="Dougan E. K."/>
            <person name="Rhodes N."/>
            <person name="Thang M."/>
            <person name="Chan C."/>
        </authorList>
    </citation>
    <scope>NUCLEOTIDE SEQUENCE</scope>
</reference>
<gene>
    <name evidence="3" type="ORF">PGLA1383_LOCUS28965</name>
</gene>
<dbReference type="Pfam" id="PF03151">
    <property type="entry name" value="TPT"/>
    <property type="match status" value="1"/>
</dbReference>